<dbReference type="Gene3D" id="3.40.50.620">
    <property type="entry name" value="HUPs"/>
    <property type="match status" value="1"/>
</dbReference>
<name>A0A2K3M4Q1_TRIPR</name>
<sequence length="66" mass="6501">MWKGSRKGGGAGGGGGGGNGLVAVAIDKDKGSQYALKWAADNLLTRGQTVILIHVSQVAGTTSSSS</sequence>
<evidence type="ECO:0000259" key="1">
    <source>
        <dbReference type="Pfam" id="PF00582"/>
    </source>
</evidence>
<protein>
    <submittedName>
        <fullName evidence="2">U-box domain-containing protein 35-like</fullName>
    </submittedName>
</protein>
<organism evidence="2 3">
    <name type="scientific">Trifolium pratense</name>
    <name type="common">Red clover</name>
    <dbReference type="NCBI Taxonomy" id="57577"/>
    <lineage>
        <taxon>Eukaryota</taxon>
        <taxon>Viridiplantae</taxon>
        <taxon>Streptophyta</taxon>
        <taxon>Embryophyta</taxon>
        <taxon>Tracheophyta</taxon>
        <taxon>Spermatophyta</taxon>
        <taxon>Magnoliopsida</taxon>
        <taxon>eudicotyledons</taxon>
        <taxon>Gunneridae</taxon>
        <taxon>Pentapetalae</taxon>
        <taxon>rosids</taxon>
        <taxon>fabids</taxon>
        <taxon>Fabales</taxon>
        <taxon>Fabaceae</taxon>
        <taxon>Papilionoideae</taxon>
        <taxon>50 kb inversion clade</taxon>
        <taxon>NPAAA clade</taxon>
        <taxon>Hologalegina</taxon>
        <taxon>IRL clade</taxon>
        <taxon>Trifolieae</taxon>
        <taxon>Trifolium</taxon>
    </lineage>
</organism>
<dbReference type="ExpressionAtlas" id="A0A2K3M4Q1">
    <property type="expression patterns" value="baseline"/>
</dbReference>
<dbReference type="STRING" id="57577.A0A2K3M4Q1"/>
<dbReference type="InterPro" id="IPR006016">
    <property type="entry name" value="UspA"/>
</dbReference>
<dbReference type="InterPro" id="IPR014729">
    <property type="entry name" value="Rossmann-like_a/b/a_fold"/>
</dbReference>
<comment type="caution">
    <text evidence="2">The sequence shown here is derived from an EMBL/GenBank/DDBJ whole genome shotgun (WGS) entry which is preliminary data.</text>
</comment>
<feature type="non-terminal residue" evidence="2">
    <location>
        <position position="66"/>
    </location>
</feature>
<dbReference type="EMBL" id="ASHM01049494">
    <property type="protein sequence ID" value="PNX85744.1"/>
    <property type="molecule type" value="Genomic_DNA"/>
</dbReference>
<accession>A0A2K3M4Q1</accession>
<evidence type="ECO:0000313" key="2">
    <source>
        <dbReference type="EMBL" id="PNX85744.1"/>
    </source>
</evidence>
<feature type="domain" description="UspA" evidence="1">
    <location>
        <begin position="22"/>
        <end position="63"/>
    </location>
</feature>
<dbReference type="Proteomes" id="UP000236291">
    <property type="component" value="Unassembled WGS sequence"/>
</dbReference>
<proteinExistence type="predicted"/>
<reference evidence="2 3" key="2">
    <citation type="journal article" date="2017" name="Front. Plant Sci.">
        <title>Gene Classification and Mining of Molecular Markers Useful in Red Clover (Trifolium pratense) Breeding.</title>
        <authorList>
            <person name="Istvanek J."/>
            <person name="Dluhosova J."/>
            <person name="Dluhos P."/>
            <person name="Patkova L."/>
            <person name="Nedelnik J."/>
            <person name="Repkova J."/>
        </authorList>
    </citation>
    <scope>NUCLEOTIDE SEQUENCE [LARGE SCALE GENOMIC DNA]</scope>
    <source>
        <strain evidence="3">cv. Tatra</strain>
        <tissue evidence="2">Young leaves</tissue>
    </source>
</reference>
<evidence type="ECO:0000313" key="3">
    <source>
        <dbReference type="Proteomes" id="UP000236291"/>
    </source>
</evidence>
<dbReference type="AlphaFoldDB" id="A0A2K3M4Q1"/>
<dbReference type="Pfam" id="PF00582">
    <property type="entry name" value="Usp"/>
    <property type="match status" value="1"/>
</dbReference>
<reference evidence="2 3" key="1">
    <citation type="journal article" date="2014" name="Am. J. Bot.">
        <title>Genome assembly and annotation for red clover (Trifolium pratense; Fabaceae).</title>
        <authorList>
            <person name="Istvanek J."/>
            <person name="Jaros M."/>
            <person name="Krenek A."/>
            <person name="Repkova J."/>
        </authorList>
    </citation>
    <scope>NUCLEOTIDE SEQUENCE [LARGE SCALE GENOMIC DNA]</scope>
    <source>
        <strain evidence="3">cv. Tatra</strain>
        <tissue evidence="2">Young leaves</tissue>
    </source>
</reference>
<gene>
    <name evidence="2" type="ORF">L195_g041818</name>
</gene>
<dbReference type="SUPFAM" id="SSF52402">
    <property type="entry name" value="Adenine nucleotide alpha hydrolases-like"/>
    <property type="match status" value="1"/>
</dbReference>